<dbReference type="InterPro" id="IPR016024">
    <property type="entry name" value="ARM-type_fold"/>
</dbReference>
<dbReference type="Pfam" id="PF08568">
    <property type="entry name" value="Kinetochor_Ybp2"/>
    <property type="match status" value="1"/>
</dbReference>
<dbReference type="InterPro" id="IPR013877">
    <property type="entry name" value="YAP-bd/ALF4/Glomulin"/>
</dbReference>
<dbReference type="GO" id="GO:0005737">
    <property type="term" value="C:cytoplasm"/>
    <property type="evidence" value="ECO:0007669"/>
    <property type="project" value="TreeGrafter"/>
</dbReference>
<dbReference type="KEGG" id="pbar:105432856"/>
<dbReference type="AlphaFoldDB" id="A0A6I9XK27"/>
<dbReference type="GO" id="GO:0055105">
    <property type="term" value="F:ubiquitin-protein transferase inhibitor activity"/>
    <property type="evidence" value="ECO:0007669"/>
    <property type="project" value="TreeGrafter"/>
</dbReference>
<evidence type="ECO:0000313" key="2">
    <source>
        <dbReference type="RefSeq" id="XP_011646124.1"/>
    </source>
</evidence>
<sequence length="588" mass="68655">MSEIFVKGLTDLLDEGKTVEATQYFLEDLEVVEKYLKDVVSAIGSYLTSSTLNENEEVFDCCTFMFIRIAEEYKPMEIILEFLEQLTDANDHVKYSSILSTLHFCVNKIEDKGKIIEWCIEAMKTYISTIFMPSEEEEEDPYKVINNIRWVYDAILYFLDPLVSEARKINSTQNEGSLLGDSLLSFLIYLCGKPLCYLNKYFIEEPKYRRHVDIILHMACRLADNDILYFVDIVSKRERGICDKAQSMETEIYGRHMLFELSDNIPSLAYANFYYQVITEERYWKMVPQVYNPYYILETCAYFFKILFCKEYLVSDGIIFMETILKRVPSCSVNSEMLRLEIFTELFHSIINVMTYHNNDTDRKKAVDIFQEYIKIFDMESRYNIILYLYENSQHSGLLSVITGIFKSCIIQCLDSSPQNPQFLGKNMKVLLKKACNLPHGSKSDMVELGDEIITALNLLRFLFIRDTNNDTGIWSMADSLKNDFLHPLREGIDLCKAHWRVNKKDLEQQRKDLQKRNFDSKEYDFDNTMKVHIDIPLNVGGKKLPNMPLPEQISFCSQVLNGLDVMESILVRVNECIDIHEKSKENV</sequence>
<dbReference type="InterPro" id="IPR019516">
    <property type="entry name" value="Glomulin/ALF4"/>
</dbReference>
<dbReference type="Proteomes" id="UP000504615">
    <property type="component" value="Unplaced"/>
</dbReference>
<dbReference type="PANTHER" id="PTHR15430:SF1">
    <property type="entry name" value="GLOMULIN"/>
    <property type="match status" value="1"/>
</dbReference>
<organism evidence="1 2">
    <name type="scientific">Pogonomyrmex barbatus</name>
    <name type="common">red harvester ant</name>
    <dbReference type="NCBI Taxonomy" id="144034"/>
    <lineage>
        <taxon>Eukaryota</taxon>
        <taxon>Metazoa</taxon>
        <taxon>Ecdysozoa</taxon>
        <taxon>Arthropoda</taxon>
        <taxon>Hexapoda</taxon>
        <taxon>Insecta</taxon>
        <taxon>Pterygota</taxon>
        <taxon>Neoptera</taxon>
        <taxon>Endopterygota</taxon>
        <taxon>Hymenoptera</taxon>
        <taxon>Apocrita</taxon>
        <taxon>Aculeata</taxon>
        <taxon>Formicoidea</taxon>
        <taxon>Formicidae</taxon>
        <taxon>Myrmicinae</taxon>
        <taxon>Pogonomyrmex</taxon>
    </lineage>
</organism>
<name>A0A6I9XK27_9HYME</name>
<dbReference type="SUPFAM" id="SSF48371">
    <property type="entry name" value="ARM repeat"/>
    <property type="match status" value="1"/>
</dbReference>
<keyword evidence="1" id="KW-1185">Reference proteome</keyword>
<proteinExistence type="predicted"/>
<reference evidence="2" key="1">
    <citation type="submission" date="2025-08" db="UniProtKB">
        <authorList>
            <consortium name="RefSeq"/>
        </authorList>
    </citation>
    <scope>IDENTIFICATION</scope>
</reference>
<evidence type="ECO:0000313" key="1">
    <source>
        <dbReference type="Proteomes" id="UP000504615"/>
    </source>
</evidence>
<dbReference type="OrthoDB" id="619536at2759"/>
<dbReference type="RefSeq" id="XP_011646124.1">
    <property type="nucleotide sequence ID" value="XM_011647822.2"/>
</dbReference>
<dbReference type="PANTHER" id="PTHR15430">
    <property type="entry name" value="GLOMULIN"/>
    <property type="match status" value="1"/>
</dbReference>
<protein>
    <submittedName>
        <fullName evidence="2">Glomulin isoform X1</fullName>
    </submittedName>
</protein>
<gene>
    <name evidence="2" type="primary">LOC105432856</name>
</gene>
<dbReference type="GeneID" id="105432856"/>
<accession>A0A6I9XK27</accession>